<evidence type="ECO:0000256" key="7">
    <source>
        <dbReference type="ARBA" id="ARBA00029447"/>
    </source>
</evidence>
<evidence type="ECO:0000256" key="1">
    <source>
        <dbReference type="ARBA" id="ARBA00004651"/>
    </source>
</evidence>
<dbReference type="SUPFAM" id="SSF103190">
    <property type="entry name" value="Sensory domain-like"/>
    <property type="match status" value="1"/>
</dbReference>
<evidence type="ECO:0000259" key="11">
    <source>
        <dbReference type="PROSITE" id="PS50111"/>
    </source>
</evidence>
<evidence type="ECO:0000256" key="6">
    <source>
        <dbReference type="ARBA" id="ARBA00023224"/>
    </source>
</evidence>
<dbReference type="InterPro" id="IPR003660">
    <property type="entry name" value="HAMP_dom"/>
</dbReference>
<dbReference type="GO" id="GO:0007165">
    <property type="term" value="P:signal transduction"/>
    <property type="evidence" value="ECO:0007669"/>
    <property type="project" value="UniProtKB-KW"/>
</dbReference>
<evidence type="ECO:0000256" key="8">
    <source>
        <dbReference type="PROSITE-ProRule" id="PRU00284"/>
    </source>
</evidence>
<dbReference type="Pfam" id="PF00015">
    <property type="entry name" value="MCPsignal"/>
    <property type="match status" value="1"/>
</dbReference>
<evidence type="ECO:0000259" key="12">
    <source>
        <dbReference type="PROSITE" id="PS50885"/>
    </source>
</evidence>
<keyword evidence="5 10" id="KW-0472">Membrane</keyword>
<dbReference type="InterPro" id="IPR029151">
    <property type="entry name" value="Sensor-like_sf"/>
</dbReference>
<dbReference type="AlphaFoldDB" id="A0A0M0KEX4"/>
<comment type="similarity">
    <text evidence="7">Belongs to the methyl-accepting chemotaxis (MCP) protein family.</text>
</comment>
<dbReference type="PANTHER" id="PTHR32089">
    <property type="entry name" value="METHYL-ACCEPTING CHEMOTAXIS PROTEIN MCPB"/>
    <property type="match status" value="1"/>
</dbReference>
<dbReference type="RefSeq" id="WP_053432166.1">
    <property type="nucleotide sequence ID" value="NZ_CP040441.1"/>
</dbReference>
<reference evidence="13" key="1">
    <citation type="submission" date="2015-08" db="EMBL/GenBank/DDBJ databases">
        <title>Complete DNA Sequence of Pseudomonas syringae pv. actinidiae, the Causal Agent of Kiwifruit Canker Disease.</title>
        <authorList>
            <person name="Rikkerink E.H.A."/>
            <person name="Fineran P.C."/>
        </authorList>
    </citation>
    <scope>NUCLEOTIDE SEQUENCE</scope>
    <source>
        <strain evidence="13">DSM 13666</strain>
    </source>
</reference>
<evidence type="ECO:0000256" key="4">
    <source>
        <dbReference type="ARBA" id="ARBA00022989"/>
    </source>
</evidence>
<keyword evidence="3 10" id="KW-0812">Transmembrane</keyword>
<evidence type="ECO:0000256" key="2">
    <source>
        <dbReference type="ARBA" id="ARBA00022475"/>
    </source>
</evidence>
<evidence type="ECO:0000313" key="13">
    <source>
        <dbReference type="EMBL" id="KOO36943.1"/>
    </source>
</evidence>
<keyword evidence="2" id="KW-1003">Cell membrane</keyword>
<dbReference type="CDD" id="cd06225">
    <property type="entry name" value="HAMP"/>
    <property type="match status" value="1"/>
</dbReference>
<protein>
    <submittedName>
        <fullName evidence="13">Chemotaxis protein</fullName>
    </submittedName>
</protein>
<accession>A0A0M0KEX4</accession>
<name>A0A0M0KEX4_ALKHA</name>
<comment type="subcellular location">
    <subcellularLocation>
        <location evidence="1">Cell membrane</location>
        <topology evidence="1">Multi-pass membrane protein</topology>
    </subcellularLocation>
</comment>
<dbReference type="GO" id="GO:0005886">
    <property type="term" value="C:plasma membrane"/>
    <property type="evidence" value="ECO:0007669"/>
    <property type="project" value="UniProtKB-SubCell"/>
</dbReference>
<dbReference type="CDD" id="cd11386">
    <property type="entry name" value="MCP_signal"/>
    <property type="match status" value="1"/>
</dbReference>
<dbReference type="Gene3D" id="1.10.287.950">
    <property type="entry name" value="Methyl-accepting chemotaxis protein"/>
    <property type="match status" value="1"/>
</dbReference>
<evidence type="ECO:0000256" key="9">
    <source>
        <dbReference type="SAM" id="Coils"/>
    </source>
</evidence>
<keyword evidence="6 8" id="KW-0807">Transducer</keyword>
<dbReference type="InterPro" id="IPR033463">
    <property type="entry name" value="sCache_3"/>
</dbReference>
<sequence length="561" mass="59959">MKLKLATKINVLVLSIILVFAAVIGVVVNDQITKGIKAFATEKARADLALAHRYIDERFPGDWKATDGELYKGTTLMNDNFDLVDAIGEDTGGTVTIFLGDTRIATNVLIDGERAVGIQASEEVIETVITNGELYLGEANVVGNQYQTAYMPLTDASGQVIGMLYVGASQELITETVANALTFIFIALLLVAIVACLAVYWFTRKMKKRLTVVTAALEAAGNGDFTTAIKDTNGDELSVVAESYNRMAEKLQDTLHRMVDSANQVASSSEQLTASAEQTSQATETITEAIQQVAEGSEKASASVEDASQSLEAMAMSVHAISENANGISDISSQAIGKAKDGEVLVQQTVKQIQAINRSVEESGEVIKSLDTRSKEIGNITSVIASISEQTNLLALNAAIEAARAGEHGKGFTVVAEEVRKLAEQSQHSSAQIANLIAEIQEDMKRSNHSFDQVADDVEGGLRVIKETETNFQEILTFMEKLTDKIKQLVTATEDISTSTGEVAVSIGGVAQVSADTSSQTQNVAASTEEQLASMEEIASSAQALSQLAEELQQLMSQFKV</sequence>
<feature type="domain" description="Methyl-accepting transducer" evidence="11">
    <location>
        <begin position="275"/>
        <end position="511"/>
    </location>
</feature>
<feature type="transmembrane region" description="Helical" evidence="10">
    <location>
        <begin position="180"/>
        <end position="202"/>
    </location>
</feature>
<dbReference type="InterPro" id="IPR004089">
    <property type="entry name" value="MCPsignal_dom"/>
</dbReference>
<dbReference type="Pfam" id="PF00672">
    <property type="entry name" value="HAMP"/>
    <property type="match status" value="1"/>
</dbReference>
<organism evidence="13">
    <name type="scientific">Halalkalibacterium halodurans</name>
    <name type="common">Bacillus halodurans</name>
    <dbReference type="NCBI Taxonomy" id="86665"/>
    <lineage>
        <taxon>Bacteria</taxon>
        <taxon>Bacillati</taxon>
        <taxon>Bacillota</taxon>
        <taxon>Bacilli</taxon>
        <taxon>Bacillales</taxon>
        <taxon>Bacillaceae</taxon>
        <taxon>Halalkalibacterium (ex Joshi et al. 2022)</taxon>
    </lineage>
</organism>
<dbReference type="PROSITE" id="PS50111">
    <property type="entry name" value="CHEMOTAXIS_TRANSDUC_2"/>
    <property type="match status" value="1"/>
</dbReference>
<dbReference type="PANTHER" id="PTHR32089:SF112">
    <property type="entry name" value="LYSOZYME-LIKE PROTEIN-RELATED"/>
    <property type="match status" value="1"/>
</dbReference>
<evidence type="ECO:0000256" key="10">
    <source>
        <dbReference type="SAM" id="Phobius"/>
    </source>
</evidence>
<dbReference type="SMART" id="SM00304">
    <property type="entry name" value="HAMP"/>
    <property type="match status" value="1"/>
</dbReference>
<feature type="transmembrane region" description="Helical" evidence="10">
    <location>
        <begin position="9"/>
        <end position="28"/>
    </location>
</feature>
<dbReference type="GeneID" id="87595992"/>
<feature type="coiled-coil region" evidence="9">
    <location>
        <begin position="525"/>
        <end position="558"/>
    </location>
</feature>
<dbReference type="PATRIC" id="fig|136160.3.peg.4211"/>
<gene>
    <name evidence="13" type="ORF">AMD02_16295</name>
</gene>
<evidence type="ECO:0000256" key="5">
    <source>
        <dbReference type="ARBA" id="ARBA00023136"/>
    </source>
</evidence>
<comment type="caution">
    <text evidence="13">The sequence shown here is derived from an EMBL/GenBank/DDBJ whole genome shotgun (WGS) entry which is preliminary data.</text>
</comment>
<keyword evidence="4 10" id="KW-1133">Transmembrane helix</keyword>
<dbReference type="PROSITE" id="PS50885">
    <property type="entry name" value="HAMP"/>
    <property type="match status" value="1"/>
</dbReference>
<keyword evidence="9" id="KW-0175">Coiled coil</keyword>
<proteinExistence type="inferred from homology"/>
<dbReference type="SMART" id="SM00283">
    <property type="entry name" value="MA"/>
    <property type="match status" value="1"/>
</dbReference>
<dbReference type="SUPFAM" id="SSF58104">
    <property type="entry name" value="Methyl-accepting chemotaxis protein (MCP) signaling domain"/>
    <property type="match status" value="1"/>
</dbReference>
<feature type="domain" description="HAMP" evidence="12">
    <location>
        <begin position="204"/>
        <end position="256"/>
    </location>
</feature>
<evidence type="ECO:0000256" key="3">
    <source>
        <dbReference type="ARBA" id="ARBA00022692"/>
    </source>
</evidence>
<dbReference type="Gene3D" id="6.10.340.10">
    <property type="match status" value="1"/>
</dbReference>
<dbReference type="EMBL" id="LILD01000003">
    <property type="protein sequence ID" value="KOO36943.1"/>
    <property type="molecule type" value="Genomic_DNA"/>
</dbReference>
<dbReference type="Pfam" id="PF17202">
    <property type="entry name" value="sCache_3_3"/>
    <property type="match status" value="1"/>
</dbReference>